<reference evidence="2" key="1">
    <citation type="submission" date="2020-06" db="EMBL/GenBank/DDBJ databases">
        <title>WGS assembly of Ceratodon purpureus strain R40.</title>
        <authorList>
            <person name="Carey S.B."/>
            <person name="Jenkins J."/>
            <person name="Shu S."/>
            <person name="Lovell J.T."/>
            <person name="Sreedasyam A."/>
            <person name="Maumus F."/>
            <person name="Tiley G.P."/>
            <person name="Fernandez-Pozo N."/>
            <person name="Barry K."/>
            <person name="Chen C."/>
            <person name="Wang M."/>
            <person name="Lipzen A."/>
            <person name="Daum C."/>
            <person name="Saski C.A."/>
            <person name="Payton A.C."/>
            <person name="Mcbreen J.C."/>
            <person name="Conrad R.E."/>
            <person name="Kollar L.M."/>
            <person name="Olsson S."/>
            <person name="Huttunen S."/>
            <person name="Landis J.B."/>
            <person name="Wickett N.J."/>
            <person name="Johnson M.G."/>
            <person name="Rensing S.A."/>
            <person name="Grimwood J."/>
            <person name="Schmutz J."/>
            <person name="Mcdaniel S.F."/>
        </authorList>
    </citation>
    <scope>NUCLEOTIDE SEQUENCE</scope>
    <source>
        <strain evidence="2">R40</strain>
    </source>
</reference>
<keyword evidence="3" id="KW-1185">Reference proteome</keyword>
<organism evidence="2 3">
    <name type="scientific">Ceratodon purpureus</name>
    <name type="common">Fire moss</name>
    <name type="synonym">Dicranum purpureum</name>
    <dbReference type="NCBI Taxonomy" id="3225"/>
    <lineage>
        <taxon>Eukaryota</taxon>
        <taxon>Viridiplantae</taxon>
        <taxon>Streptophyta</taxon>
        <taxon>Embryophyta</taxon>
        <taxon>Bryophyta</taxon>
        <taxon>Bryophytina</taxon>
        <taxon>Bryopsida</taxon>
        <taxon>Dicranidae</taxon>
        <taxon>Pseudoditrichales</taxon>
        <taxon>Ditrichaceae</taxon>
        <taxon>Ceratodon</taxon>
    </lineage>
</organism>
<dbReference type="EMBL" id="CM026424">
    <property type="protein sequence ID" value="KAG0579761.1"/>
    <property type="molecule type" value="Genomic_DNA"/>
</dbReference>
<dbReference type="PANTHER" id="PTHR19288">
    <property type="entry name" value="4-NITROPHENYLPHOSPHATASE-RELATED"/>
    <property type="match status" value="1"/>
</dbReference>
<dbReference type="InterPro" id="IPR023214">
    <property type="entry name" value="HAD_sf"/>
</dbReference>
<dbReference type="Pfam" id="PF09419">
    <property type="entry name" value="PGP_phosphatase"/>
    <property type="match status" value="1"/>
</dbReference>
<dbReference type="Gene3D" id="3.40.50.1000">
    <property type="entry name" value="HAD superfamily/HAD-like"/>
    <property type="match status" value="1"/>
</dbReference>
<feature type="compositionally biased region" description="Polar residues" evidence="1">
    <location>
        <begin position="96"/>
        <end position="112"/>
    </location>
</feature>
<accession>A0A8T0IAE7</accession>
<dbReference type="Proteomes" id="UP000822688">
    <property type="component" value="Chromosome 4"/>
</dbReference>
<dbReference type="AlphaFoldDB" id="A0A8T0IAE7"/>
<evidence type="ECO:0000256" key="1">
    <source>
        <dbReference type="SAM" id="MobiDB-lite"/>
    </source>
</evidence>
<dbReference type="SUPFAM" id="SSF56784">
    <property type="entry name" value="HAD-like"/>
    <property type="match status" value="1"/>
</dbReference>
<proteinExistence type="predicted"/>
<dbReference type="InterPro" id="IPR010021">
    <property type="entry name" value="PGPP1/Gep4"/>
</dbReference>
<dbReference type="GO" id="GO:0005737">
    <property type="term" value="C:cytoplasm"/>
    <property type="evidence" value="ECO:0007669"/>
    <property type="project" value="TreeGrafter"/>
</dbReference>
<dbReference type="NCBIfam" id="TIGR01662">
    <property type="entry name" value="HAD-SF-IIIA"/>
    <property type="match status" value="1"/>
</dbReference>
<protein>
    <submittedName>
        <fullName evidence="2">Uncharacterized protein</fullName>
    </submittedName>
</protein>
<sequence>MILHFSQFISPAMRSSFSTHLLRSSLSPSAHSLRISSLCARVSVHPNGGVAVRPCITKHTWVCRPQSVQLKVGHRSGFQVAAYTGAKDAAMDAAGSSKQSGNSGVAQATPPSASEEVPATITVSEEMGQLEPKGPDSDVKDGVKVQKSMWSKLGQRVNIAGIQFASRIMLRDRHLAVPHVSVPDIRWVDWKALHDRGFEGVVFDKDNTLTAPYALTVWPALTTSLQECQSVFGGRIALLSNSAGLYQFDPDGVEAKALEERLGIPVIRHETKKPAGTAEDLAKHFNCDPSRLIMVGDRYFTDVVFGNNNGLLTIRPAPLTTIGEPFVVQKVRMFEEAAVGRWLRQKVQPKEHALFTSPHDFIKDSACW</sequence>
<gene>
    <name evidence="2" type="ORF">KC19_4G121600</name>
</gene>
<name>A0A8T0IAE7_CERPU</name>
<dbReference type="GO" id="GO:0008962">
    <property type="term" value="F:phosphatidylglycerophosphatase activity"/>
    <property type="evidence" value="ECO:0007669"/>
    <property type="project" value="InterPro"/>
</dbReference>
<evidence type="ECO:0000313" key="2">
    <source>
        <dbReference type="EMBL" id="KAG0579761.1"/>
    </source>
</evidence>
<dbReference type="NCBIfam" id="TIGR01668">
    <property type="entry name" value="YqeG_hyp_ppase"/>
    <property type="match status" value="1"/>
</dbReference>
<dbReference type="InterPro" id="IPR027706">
    <property type="entry name" value="PGP_Pase"/>
</dbReference>
<evidence type="ECO:0000313" key="3">
    <source>
        <dbReference type="Proteomes" id="UP000822688"/>
    </source>
</evidence>
<comment type="caution">
    <text evidence="2">The sequence shown here is derived from an EMBL/GenBank/DDBJ whole genome shotgun (WGS) entry which is preliminary data.</text>
</comment>
<feature type="region of interest" description="Disordered" evidence="1">
    <location>
        <begin position="93"/>
        <end position="117"/>
    </location>
</feature>
<dbReference type="PANTHER" id="PTHR19288:SF25">
    <property type="entry name" value="PHOSPHATIDYLGLYCEROPHOSPHATASE GEP4, MITOCHONDRIAL"/>
    <property type="match status" value="1"/>
</dbReference>
<dbReference type="InterPro" id="IPR006549">
    <property type="entry name" value="HAD-SF_hydro_IIIA"/>
</dbReference>
<dbReference type="FunFam" id="3.40.50.1000:FF:000387">
    <property type="entry name" value="Predicted protein"/>
    <property type="match status" value="1"/>
</dbReference>
<dbReference type="InterPro" id="IPR036412">
    <property type="entry name" value="HAD-like_sf"/>
</dbReference>